<dbReference type="AlphaFoldDB" id="F5YI17"/>
<dbReference type="RefSeq" id="WP_015707914.1">
    <property type="nucleotide sequence ID" value="NC_015578.1"/>
</dbReference>
<evidence type="ECO:0000313" key="1">
    <source>
        <dbReference type="EMBL" id="AEF86103.1"/>
    </source>
</evidence>
<dbReference type="HOGENOM" id="CLU_794237_0_0_12"/>
<reference evidence="2" key="1">
    <citation type="submission" date="2009-12" db="EMBL/GenBank/DDBJ databases">
        <title>Complete sequence of Treponema primitia strain ZAS-2.</title>
        <authorList>
            <person name="Tetu S.G."/>
            <person name="Matson E."/>
            <person name="Ren Q."/>
            <person name="Seshadri R."/>
            <person name="Elbourne L."/>
            <person name="Hassan K.A."/>
            <person name="Durkin A."/>
            <person name="Radune D."/>
            <person name="Mohamoud Y."/>
            <person name="Shay R."/>
            <person name="Jin S."/>
            <person name="Zhang X."/>
            <person name="Lucey K."/>
            <person name="Ballor N.R."/>
            <person name="Ottesen E."/>
            <person name="Rosenthal R."/>
            <person name="Allen A."/>
            <person name="Leadbetter J.R."/>
            <person name="Paulsen I.T."/>
        </authorList>
    </citation>
    <scope>NUCLEOTIDE SEQUENCE [LARGE SCALE GENOMIC DNA]</scope>
    <source>
        <strain evidence="2">ATCC BAA-887 / DSM 12427 / ZAS-2</strain>
    </source>
</reference>
<reference evidence="1 2" key="2">
    <citation type="journal article" date="2011" name="ISME J.">
        <title>RNA-seq reveals cooperative metabolic interactions between two termite-gut spirochete species in co-culture.</title>
        <authorList>
            <person name="Rosenthal A.Z."/>
            <person name="Matson E.G."/>
            <person name="Eldar A."/>
            <person name="Leadbetter J.R."/>
        </authorList>
    </citation>
    <scope>NUCLEOTIDE SEQUENCE [LARGE SCALE GENOMIC DNA]</scope>
    <source>
        <strain evidence="2">ATCC BAA-887 / DSM 12427 / ZAS-2</strain>
    </source>
</reference>
<dbReference type="STRING" id="545694.TREPR_2286"/>
<evidence type="ECO:0000313" key="2">
    <source>
        <dbReference type="Proteomes" id="UP000009223"/>
    </source>
</evidence>
<protein>
    <submittedName>
        <fullName evidence="1">Uncharacterized protein</fullName>
    </submittedName>
</protein>
<proteinExistence type="predicted"/>
<dbReference type="Proteomes" id="UP000009223">
    <property type="component" value="Chromosome"/>
</dbReference>
<gene>
    <name evidence="1" type="ordered locus">TREPR_2286</name>
</gene>
<dbReference type="EMBL" id="CP001843">
    <property type="protein sequence ID" value="AEF86103.1"/>
    <property type="molecule type" value="Genomic_DNA"/>
</dbReference>
<name>F5YI17_TREPZ</name>
<organism evidence="1 2">
    <name type="scientific">Treponema primitia (strain ATCC BAA-887 / DSM 12427 / ZAS-2)</name>
    <dbReference type="NCBI Taxonomy" id="545694"/>
    <lineage>
        <taxon>Bacteria</taxon>
        <taxon>Pseudomonadati</taxon>
        <taxon>Spirochaetota</taxon>
        <taxon>Spirochaetia</taxon>
        <taxon>Spirochaetales</taxon>
        <taxon>Treponemataceae</taxon>
        <taxon>Treponema</taxon>
    </lineage>
</organism>
<sequence length="354" mass="41563">MNKLVTITIDTEVLAISNECTREQANLYFDMIINLSQLLPEDWISLCLSQDAKKILENIGIYPTDEVLWNLIDTYGNKQIPHKEIIKAVNDLFNPNLWLEEYFQLTVDKLDRTNILPNSIYSDYDEALKNNFIYSVSMIAFIKKYCKMKFGDQYLLLNKKYCEEIEISAHITRFLSLLENMENIKPPQDISEKIKIFTNLSEVLNAITFDDFFNMNISDSDFDMAIKIRNYQFKNEKNNKDIFTIVDLLNQPLKVKIGSEFLQGCIEIVKKGCSANQIFDVIIKKNNGFAVDNDEPMDDEKGRPRIRGKDRYWRCRFNANFRMHYWRCHDEIVELSLALDHLKEGQSDKRVSYT</sequence>
<accession>F5YI17</accession>
<dbReference type="KEGG" id="tpi:TREPR_2286"/>
<keyword evidence="2" id="KW-1185">Reference proteome</keyword>